<reference evidence="2" key="1">
    <citation type="journal article" date="2017" name="Genome Biol.">
        <title>Comparative genomics reveals high biological diversity and specific adaptations in the industrially and medically important fungal genus Aspergillus.</title>
        <authorList>
            <person name="de Vries R.P."/>
            <person name="Riley R."/>
            <person name="Wiebenga A."/>
            <person name="Aguilar-Osorio G."/>
            <person name="Amillis S."/>
            <person name="Uchima C.A."/>
            <person name="Anderluh G."/>
            <person name="Asadollahi M."/>
            <person name="Askin M."/>
            <person name="Barry K."/>
            <person name="Battaglia E."/>
            <person name="Bayram O."/>
            <person name="Benocci T."/>
            <person name="Braus-Stromeyer S.A."/>
            <person name="Caldana C."/>
            <person name="Canovas D."/>
            <person name="Cerqueira G.C."/>
            <person name="Chen F."/>
            <person name="Chen W."/>
            <person name="Choi C."/>
            <person name="Clum A."/>
            <person name="Dos Santos R.A."/>
            <person name="Damasio A.R."/>
            <person name="Diallinas G."/>
            <person name="Emri T."/>
            <person name="Fekete E."/>
            <person name="Flipphi M."/>
            <person name="Freyberg S."/>
            <person name="Gallo A."/>
            <person name="Gournas C."/>
            <person name="Habgood R."/>
            <person name="Hainaut M."/>
            <person name="Harispe M.L."/>
            <person name="Henrissat B."/>
            <person name="Hilden K.S."/>
            <person name="Hope R."/>
            <person name="Hossain A."/>
            <person name="Karabika E."/>
            <person name="Karaffa L."/>
            <person name="Karanyi Z."/>
            <person name="Krasevec N."/>
            <person name="Kuo A."/>
            <person name="Kusch H."/>
            <person name="LaButti K."/>
            <person name="Lagendijk E.L."/>
            <person name="Lapidus A."/>
            <person name="Levasseur A."/>
            <person name="Lindquist E."/>
            <person name="Lipzen A."/>
            <person name="Logrieco A.F."/>
            <person name="MacCabe A."/>
            <person name="Maekelae M.R."/>
            <person name="Malavazi I."/>
            <person name="Melin P."/>
            <person name="Meyer V."/>
            <person name="Mielnichuk N."/>
            <person name="Miskei M."/>
            <person name="Molnar A.P."/>
            <person name="Mule G."/>
            <person name="Ngan C.Y."/>
            <person name="Orejas M."/>
            <person name="Orosz E."/>
            <person name="Ouedraogo J.P."/>
            <person name="Overkamp K.M."/>
            <person name="Park H.-S."/>
            <person name="Perrone G."/>
            <person name="Piumi F."/>
            <person name="Punt P.J."/>
            <person name="Ram A.F."/>
            <person name="Ramon A."/>
            <person name="Rauscher S."/>
            <person name="Record E."/>
            <person name="Riano-Pachon D.M."/>
            <person name="Robert V."/>
            <person name="Roehrig J."/>
            <person name="Ruller R."/>
            <person name="Salamov A."/>
            <person name="Salih N.S."/>
            <person name="Samson R.A."/>
            <person name="Sandor E."/>
            <person name="Sanguinetti M."/>
            <person name="Schuetze T."/>
            <person name="Sepcic K."/>
            <person name="Shelest E."/>
            <person name="Sherlock G."/>
            <person name="Sophianopoulou V."/>
            <person name="Squina F.M."/>
            <person name="Sun H."/>
            <person name="Susca A."/>
            <person name="Todd R.B."/>
            <person name="Tsang A."/>
            <person name="Unkles S.E."/>
            <person name="van de Wiele N."/>
            <person name="van Rossen-Uffink D."/>
            <person name="Oliveira J.V."/>
            <person name="Vesth T.C."/>
            <person name="Visser J."/>
            <person name="Yu J.-H."/>
            <person name="Zhou M."/>
            <person name="Andersen M.R."/>
            <person name="Archer D.B."/>
            <person name="Baker S.E."/>
            <person name="Benoit I."/>
            <person name="Brakhage A.A."/>
            <person name="Braus G.H."/>
            <person name="Fischer R."/>
            <person name="Frisvad J.C."/>
            <person name="Goldman G.H."/>
            <person name="Houbraken J."/>
            <person name="Oakley B."/>
            <person name="Pocsi I."/>
            <person name="Scazzocchio C."/>
            <person name="Seiboth B."/>
            <person name="vanKuyk P.A."/>
            <person name="Wortman J."/>
            <person name="Dyer P.S."/>
            <person name="Grigoriev I.V."/>
        </authorList>
    </citation>
    <scope>NUCLEOTIDE SEQUENCE [LARGE SCALE GENOMIC DNA]</scope>
    <source>
        <strain evidence="2">CBS 106.47</strain>
    </source>
</reference>
<dbReference type="VEuPathDB" id="FungiDB:ASPFODRAFT_72686"/>
<evidence type="ECO:0000313" key="2">
    <source>
        <dbReference type="Proteomes" id="UP000184063"/>
    </source>
</evidence>
<proteinExistence type="predicted"/>
<name>A0A1M3TCC6_ASPLC</name>
<evidence type="ECO:0000313" key="1">
    <source>
        <dbReference type="EMBL" id="OJZ84417.1"/>
    </source>
</evidence>
<dbReference type="EMBL" id="KV878244">
    <property type="protein sequence ID" value="OJZ84417.1"/>
    <property type="molecule type" value="Genomic_DNA"/>
</dbReference>
<dbReference type="OrthoDB" id="3200163at2759"/>
<dbReference type="AlphaFoldDB" id="A0A1M3TCC6"/>
<accession>A0A1M3TCC6</accession>
<protein>
    <submittedName>
        <fullName evidence="1">Uncharacterized protein</fullName>
    </submittedName>
</protein>
<dbReference type="Proteomes" id="UP000184063">
    <property type="component" value="Unassembled WGS sequence"/>
</dbReference>
<sequence>MGCAHHGVELIYLFDAFHEQLDELDEMSTGQGVVKHMELVRVQDHWIGFIVRRAVQKVGDKEVLVKGEDGDTRVEMLHEMSRWVERKRRLEVLGRDVKSMIWVFWALG</sequence>
<organism evidence="1 2">
    <name type="scientific">Aspergillus luchuensis (strain CBS 106.47)</name>
    <dbReference type="NCBI Taxonomy" id="1137211"/>
    <lineage>
        <taxon>Eukaryota</taxon>
        <taxon>Fungi</taxon>
        <taxon>Dikarya</taxon>
        <taxon>Ascomycota</taxon>
        <taxon>Pezizomycotina</taxon>
        <taxon>Eurotiomycetes</taxon>
        <taxon>Eurotiomycetidae</taxon>
        <taxon>Eurotiales</taxon>
        <taxon>Aspergillaceae</taxon>
        <taxon>Aspergillus</taxon>
        <taxon>Aspergillus subgen. Circumdati</taxon>
    </lineage>
</organism>
<gene>
    <name evidence="1" type="ORF">ASPFODRAFT_72686</name>
</gene>